<proteinExistence type="predicted"/>
<evidence type="ECO:0000313" key="2">
    <source>
        <dbReference type="Proteomes" id="UP000449846"/>
    </source>
</evidence>
<reference evidence="1 2" key="1">
    <citation type="submission" date="2019-11" db="EMBL/GenBank/DDBJ databases">
        <authorList>
            <person name="Dong K."/>
        </authorList>
    </citation>
    <scope>NUCLEOTIDE SEQUENCE [LARGE SCALE GENOMIC DNA]</scope>
    <source>
        <strain evidence="1 2">NBRC 112902</strain>
    </source>
</reference>
<evidence type="ECO:0000313" key="1">
    <source>
        <dbReference type="EMBL" id="MTH62133.1"/>
    </source>
</evidence>
<keyword evidence="2" id="KW-1185">Reference proteome</keyword>
<organism evidence="1 2">
    <name type="scientific">Paracoccus litorisediminis</name>
    <dbReference type="NCBI Taxonomy" id="2006130"/>
    <lineage>
        <taxon>Bacteria</taxon>
        <taxon>Pseudomonadati</taxon>
        <taxon>Pseudomonadota</taxon>
        <taxon>Alphaproteobacteria</taxon>
        <taxon>Rhodobacterales</taxon>
        <taxon>Paracoccaceae</taxon>
        <taxon>Paracoccus</taxon>
    </lineage>
</organism>
<comment type="caution">
    <text evidence="1">The sequence shown here is derived from an EMBL/GenBank/DDBJ whole genome shotgun (WGS) entry which is preliminary data.</text>
</comment>
<sequence length="134" mass="14573">MTQKSQLTEKICTALRGCNGEISWGAIEIAAGRPLAEIRAAIRTARTCLERDEGIVFTTVMKIGLRRLSDSEKIASTAEHSRKIHRTAGAGIARLAAVSDMARLSNADQMTATLRQTVFTAVRRETSNDKQAEA</sequence>
<name>A0A844HP37_9RHOB</name>
<accession>A0A844HP37</accession>
<protein>
    <submittedName>
        <fullName evidence="1">Uncharacterized protein</fullName>
    </submittedName>
</protein>
<dbReference type="RefSeq" id="WP_155042084.1">
    <property type="nucleotide sequence ID" value="NZ_WMIG01000026.1"/>
</dbReference>
<dbReference type="EMBL" id="WMIG01000026">
    <property type="protein sequence ID" value="MTH62133.1"/>
    <property type="molecule type" value="Genomic_DNA"/>
</dbReference>
<dbReference type="Proteomes" id="UP000449846">
    <property type="component" value="Unassembled WGS sequence"/>
</dbReference>
<dbReference type="AlphaFoldDB" id="A0A844HP37"/>
<gene>
    <name evidence="1" type="ORF">GL300_23320</name>
</gene>